<dbReference type="PROSITE" id="PS00584">
    <property type="entry name" value="PFKB_KINASES_2"/>
    <property type="match status" value="1"/>
</dbReference>
<keyword evidence="6" id="KW-1185">Reference proteome</keyword>
<proteinExistence type="inferred from homology"/>
<evidence type="ECO:0000256" key="2">
    <source>
        <dbReference type="ARBA" id="ARBA00022679"/>
    </source>
</evidence>
<keyword evidence="2" id="KW-0808">Transferase</keyword>
<dbReference type="InterPro" id="IPR002173">
    <property type="entry name" value="Carboh/pur_kinase_PfkB_CS"/>
</dbReference>
<gene>
    <name evidence="5" type="ORF">CDQ84_17870</name>
</gene>
<reference evidence="6" key="1">
    <citation type="submission" date="2017-06" db="EMBL/GenBank/DDBJ databases">
        <title>Investigating the central metabolism of Clostridium thermosuccinogenes.</title>
        <authorList>
            <person name="Koendjbiharie J.G."/>
            <person name="Van Kranenburg R."/>
            <person name="Vriesendorp B."/>
        </authorList>
    </citation>
    <scope>NUCLEOTIDE SEQUENCE [LARGE SCALE GENOMIC DNA]</scope>
    <source>
        <strain evidence="6">DSM 5806</strain>
    </source>
</reference>
<dbReference type="InterPro" id="IPR052700">
    <property type="entry name" value="Carb_kinase_PfkB-like"/>
</dbReference>
<dbReference type="AlphaFoldDB" id="A0A2K2F879"/>
<dbReference type="EMBL" id="NIOJ01000080">
    <property type="protein sequence ID" value="PNT94991.1"/>
    <property type="molecule type" value="Genomic_DNA"/>
</dbReference>
<evidence type="ECO:0000313" key="6">
    <source>
        <dbReference type="Proteomes" id="UP000236151"/>
    </source>
</evidence>
<dbReference type="SUPFAM" id="SSF53613">
    <property type="entry name" value="Ribokinase-like"/>
    <property type="match status" value="1"/>
</dbReference>
<dbReference type="PROSITE" id="PS00583">
    <property type="entry name" value="PFKB_KINASES_1"/>
    <property type="match status" value="1"/>
</dbReference>
<keyword evidence="3" id="KW-0418">Kinase</keyword>
<dbReference type="Proteomes" id="UP000236151">
    <property type="component" value="Unassembled WGS sequence"/>
</dbReference>
<evidence type="ECO:0000259" key="4">
    <source>
        <dbReference type="Pfam" id="PF00294"/>
    </source>
</evidence>
<evidence type="ECO:0000256" key="3">
    <source>
        <dbReference type="ARBA" id="ARBA00022777"/>
    </source>
</evidence>
<organism evidence="5 6">
    <name type="scientific">Clostridium thermosuccinogenes</name>
    <dbReference type="NCBI Taxonomy" id="84032"/>
    <lineage>
        <taxon>Bacteria</taxon>
        <taxon>Bacillati</taxon>
        <taxon>Bacillota</taxon>
        <taxon>Clostridia</taxon>
        <taxon>Eubacteriales</taxon>
        <taxon>Clostridiaceae</taxon>
        <taxon>Clostridium</taxon>
    </lineage>
</organism>
<feature type="domain" description="Carbohydrate kinase PfkB" evidence="4">
    <location>
        <begin position="3"/>
        <end position="283"/>
    </location>
</feature>
<dbReference type="OrthoDB" id="9775849at2"/>
<dbReference type="PANTHER" id="PTHR43320:SF3">
    <property type="entry name" value="CARBOHYDRATE KINASE PFKB DOMAIN-CONTAINING PROTEIN"/>
    <property type="match status" value="1"/>
</dbReference>
<dbReference type="PANTHER" id="PTHR43320">
    <property type="entry name" value="SUGAR KINASE"/>
    <property type="match status" value="1"/>
</dbReference>
<dbReference type="Pfam" id="PF00294">
    <property type="entry name" value="PfkB"/>
    <property type="match status" value="1"/>
</dbReference>
<dbReference type="InterPro" id="IPR029056">
    <property type="entry name" value="Ribokinase-like"/>
</dbReference>
<protein>
    <recommendedName>
        <fullName evidence="4">Carbohydrate kinase PfkB domain-containing protein</fullName>
    </recommendedName>
</protein>
<dbReference type="KEGG" id="cthd:CDO33_08675"/>
<dbReference type="InterPro" id="IPR011611">
    <property type="entry name" value="PfkB_dom"/>
</dbReference>
<name>A0A2K2F879_9CLOT</name>
<accession>A0A2K2F879</accession>
<comment type="similarity">
    <text evidence="1">Belongs to the carbohydrate kinase PfkB family.</text>
</comment>
<comment type="caution">
    <text evidence="5">The sequence shown here is derived from an EMBL/GenBank/DDBJ whole genome shotgun (WGS) entry which is preliminary data.</text>
</comment>
<evidence type="ECO:0000313" key="5">
    <source>
        <dbReference type="EMBL" id="PNT94991.1"/>
    </source>
</evidence>
<dbReference type="GO" id="GO:0016301">
    <property type="term" value="F:kinase activity"/>
    <property type="evidence" value="ECO:0007669"/>
    <property type="project" value="UniProtKB-KW"/>
</dbReference>
<evidence type="ECO:0000256" key="1">
    <source>
        <dbReference type="ARBA" id="ARBA00010688"/>
    </source>
</evidence>
<sequence length="302" mass="33034">MLDVLNIGLISVDLIFANLAKFPELGKEVQCKDFMIKPGGAVNTATALAKLGLSSTLVTTVGDDMLGNLLIDQLKKTGLNLSGFIQDTKYRTSVSAVLSVGKERGFATYFAASDDEAIMKRIEQLMPQCRHVHAYMLDVPRIPIVDIAKKYNKSISIDTSWDDNIKLEDLKPYMEKCDIFFTNEIESCNITGKSNVGEAMDELMKHAKLVVLKLGSKGSMVGYENEIIRVPAVEVGEVKDTTGAGDLYAAGFIYGYLKGWDIKKTAQFASASGSVAVTFYGGTDEKYNLDLVSEYAKKIEAC</sequence>
<dbReference type="Gene3D" id="3.40.1190.20">
    <property type="match status" value="1"/>
</dbReference>
<dbReference type="RefSeq" id="WP_103083099.1">
    <property type="nucleotide sequence ID" value="NZ_CP021850.1"/>
</dbReference>